<evidence type="ECO:0000313" key="3">
    <source>
        <dbReference type="EMBL" id="RLN67350.1"/>
    </source>
</evidence>
<gene>
    <name evidence="3" type="ORF">BBJ29_003084</name>
    <name evidence="4" type="ORF">BBP00_00001348</name>
</gene>
<evidence type="ECO:0000256" key="1">
    <source>
        <dbReference type="SAM" id="MobiDB-lite"/>
    </source>
</evidence>
<feature type="transmembrane region" description="Helical" evidence="2">
    <location>
        <begin position="83"/>
        <end position="100"/>
    </location>
</feature>
<keyword evidence="2" id="KW-1133">Transmembrane helix</keyword>
<comment type="caution">
    <text evidence="4">The sequence shown here is derived from an EMBL/GenBank/DDBJ whole genome shotgun (WGS) entry which is preliminary data.</text>
</comment>
<dbReference type="EMBL" id="MBDO02000018">
    <property type="protein sequence ID" value="RLN67934.1"/>
    <property type="molecule type" value="Genomic_DNA"/>
</dbReference>
<protein>
    <submittedName>
        <fullName evidence="4">Uncharacterized protein</fullName>
    </submittedName>
</protein>
<organism evidence="4 5">
    <name type="scientific">Phytophthora kernoviae</name>
    <dbReference type="NCBI Taxonomy" id="325452"/>
    <lineage>
        <taxon>Eukaryota</taxon>
        <taxon>Sar</taxon>
        <taxon>Stramenopiles</taxon>
        <taxon>Oomycota</taxon>
        <taxon>Peronosporomycetes</taxon>
        <taxon>Peronosporales</taxon>
        <taxon>Peronosporaceae</taxon>
        <taxon>Phytophthora</taxon>
    </lineage>
</organism>
<name>A0A3F2S0H5_9STRA</name>
<feature type="transmembrane region" description="Helical" evidence="2">
    <location>
        <begin position="143"/>
        <end position="165"/>
    </location>
</feature>
<feature type="transmembrane region" description="Helical" evidence="2">
    <location>
        <begin position="241"/>
        <end position="259"/>
    </location>
</feature>
<evidence type="ECO:0000313" key="6">
    <source>
        <dbReference type="Proteomes" id="UP000284657"/>
    </source>
</evidence>
<dbReference type="EMBL" id="MBAD02000461">
    <property type="protein sequence ID" value="RLN67350.1"/>
    <property type="molecule type" value="Genomic_DNA"/>
</dbReference>
<dbReference type="PANTHER" id="PTHR33802">
    <property type="entry name" value="SI:CH211-161H7.5-RELATED"/>
    <property type="match status" value="1"/>
</dbReference>
<evidence type="ECO:0000256" key="2">
    <source>
        <dbReference type="SAM" id="Phobius"/>
    </source>
</evidence>
<feature type="region of interest" description="Disordered" evidence="1">
    <location>
        <begin position="38"/>
        <end position="58"/>
    </location>
</feature>
<feature type="transmembrane region" description="Helical" evidence="2">
    <location>
        <begin position="271"/>
        <end position="298"/>
    </location>
</feature>
<dbReference type="PANTHER" id="PTHR33802:SF2">
    <property type="entry name" value="EF-HAND DOMAIN-CONTAINING PROTEIN"/>
    <property type="match status" value="1"/>
</dbReference>
<proteinExistence type="predicted"/>
<dbReference type="Proteomes" id="UP000284657">
    <property type="component" value="Unassembled WGS sequence"/>
</dbReference>
<dbReference type="Proteomes" id="UP000277300">
    <property type="component" value="Unassembled WGS sequence"/>
</dbReference>
<evidence type="ECO:0000313" key="5">
    <source>
        <dbReference type="Proteomes" id="UP000277300"/>
    </source>
</evidence>
<dbReference type="OrthoDB" id="5586934at2759"/>
<reference evidence="5 6" key="1">
    <citation type="submission" date="2018-07" db="EMBL/GenBank/DDBJ databases">
        <title>Genome sequencing of oomycete isolates from Chile give support for New Zealand origin for Phytophthora kernoviae and make available the first Nothophytophthora sp. genome.</title>
        <authorList>
            <person name="Studholme D.J."/>
            <person name="Sanfuentes E."/>
            <person name="Panda P."/>
            <person name="Hill R."/>
            <person name="Sambles C."/>
            <person name="Grant M."/>
            <person name="Williams N.M."/>
            <person name="Mcdougal R.L."/>
        </authorList>
    </citation>
    <scope>NUCLEOTIDE SEQUENCE [LARGE SCALE GENOMIC DNA]</scope>
    <source>
        <strain evidence="4">Chile6</strain>
        <strain evidence="3">Chile7</strain>
    </source>
</reference>
<feature type="transmembrane region" description="Helical" evidence="2">
    <location>
        <begin position="213"/>
        <end position="234"/>
    </location>
</feature>
<evidence type="ECO:0000313" key="4">
    <source>
        <dbReference type="EMBL" id="RLN67934.1"/>
    </source>
</evidence>
<keyword evidence="2" id="KW-0812">Transmembrane</keyword>
<feature type="transmembrane region" description="Helical" evidence="2">
    <location>
        <begin position="12"/>
        <end position="32"/>
    </location>
</feature>
<dbReference type="AlphaFoldDB" id="A0A3F2S0H5"/>
<keyword evidence="2" id="KW-0472">Membrane</keyword>
<accession>A0A3F2S0H5</accession>
<sequence length="327" mass="36133">MDPPSLGRHLPSANVVLFSIQVAVAIGVFIFAPEGSWTPSKAPQVTPDATGAADGSGSMALTPSAAPATSTLAPINPLAPPAYVFWIWLPVYLFLSATVATDRFYPTYSFYLTADDPSFLRQWFQLACLANMVWVALDMWFSWIHLATFALAVLWCTVLPLYLFVVRHPTPRYSQAWVYYFASEFSIRLYFGWLSADVIFGITDALQYLRGGYFGFTVYAILLGALLVLAFGTYVHGRDPVVGLVVTWVLVGLVFKHTTFPGDTQEVFEKLQAVAMVVAPVFPMLVLHSYCLCGSLLIDMQSIKAPSGSEEYYKPFVFETTAEYGTV</sequence>